<reference evidence="3" key="1">
    <citation type="journal article" date="2019" name="Int. J. Syst. Evol. Microbiol.">
        <title>The Global Catalogue of Microorganisms (GCM) 10K type strain sequencing project: providing services to taxonomists for standard genome sequencing and annotation.</title>
        <authorList>
            <consortium name="The Broad Institute Genomics Platform"/>
            <consortium name="The Broad Institute Genome Sequencing Center for Infectious Disease"/>
            <person name="Wu L."/>
            <person name="Ma J."/>
        </authorList>
    </citation>
    <scope>NUCLEOTIDE SEQUENCE [LARGE SCALE GENOMIC DNA]</scope>
    <source>
        <strain evidence="3">JCM 18304</strain>
    </source>
</reference>
<evidence type="ECO:0000313" key="2">
    <source>
        <dbReference type="EMBL" id="GAA5198179.1"/>
    </source>
</evidence>
<feature type="region of interest" description="Disordered" evidence="1">
    <location>
        <begin position="1"/>
        <end position="50"/>
    </location>
</feature>
<proteinExistence type="predicted"/>
<evidence type="ECO:0000256" key="1">
    <source>
        <dbReference type="SAM" id="MobiDB-lite"/>
    </source>
</evidence>
<gene>
    <name evidence="2" type="ORF">GCM10023322_70970</name>
</gene>
<feature type="compositionally biased region" description="Basic residues" evidence="1">
    <location>
        <begin position="1"/>
        <end position="12"/>
    </location>
</feature>
<dbReference type="EMBL" id="BAABJQ010000032">
    <property type="protein sequence ID" value="GAA5198179.1"/>
    <property type="molecule type" value="Genomic_DNA"/>
</dbReference>
<comment type="caution">
    <text evidence="2">The sequence shown here is derived from an EMBL/GenBank/DDBJ whole genome shotgun (WGS) entry which is preliminary data.</text>
</comment>
<sequence>MAHHLAHSRRRLLNGGEPSERGIHITVTERKRRGHHDALPDNADARGRRKLGKFRAEECLRQSWRLSHSTVSTDRQKDKIFT</sequence>
<organism evidence="2 3">
    <name type="scientific">Rugosimonospora acidiphila</name>
    <dbReference type="NCBI Taxonomy" id="556531"/>
    <lineage>
        <taxon>Bacteria</taxon>
        <taxon>Bacillati</taxon>
        <taxon>Actinomycetota</taxon>
        <taxon>Actinomycetes</taxon>
        <taxon>Micromonosporales</taxon>
        <taxon>Micromonosporaceae</taxon>
        <taxon>Rugosimonospora</taxon>
    </lineage>
</organism>
<keyword evidence="3" id="KW-1185">Reference proteome</keyword>
<name>A0ABP9SN74_9ACTN</name>
<evidence type="ECO:0000313" key="3">
    <source>
        <dbReference type="Proteomes" id="UP001501570"/>
    </source>
</evidence>
<accession>A0ABP9SN74</accession>
<feature type="compositionally biased region" description="Basic and acidic residues" evidence="1">
    <location>
        <begin position="36"/>
        <end position="46"/>
    </location>
</feature>
<dbReference type="Proteomes" id="UP001501570">
    <property type="component" value="Unassembled WGS sequence"/>
</dbReference>
<protein>
    <submittedName>
        <fullName evidence="2">Uncharacterized protein</fullName>
    </submittedName>
</protein>
<feature type="compositionally biased region" description="Basic and acidic residues" evidence="1">
    <location>
        <begin position="18"/>
        <end position="29"/>
    </location>
</feature>